<dbReference type="Pfam" id="PF20584">
    <property type="entry name" value="DUF6787"/>
    <property type="match status" value="1"/>
</dbReference>
<name>A0A6N4SMZ8_CYTH3</name>
<protein>
    <recommendedName>
        <fullName evidence="2">DUF6787 domain-containing protein</fullName>
    </recommendedName>
</protein>
<evidence type="ECO:0000259" key="2">
    <source>
        <dbReference type="Pfam" id="PF20584"/>
    </source>
</evidence>
<evidence type="ECO:0000313" key="3">
    <source>
        <dbReference type="EMBL" id="ABG57628.1"/>
    </source>
</evidence>
<keyword evidence="1" id="KW-1133">Transmembrane helix</keyword>
<feature type="transmembrane region" description="Helical" evidence="1">
    <location>
        <begin position="53"/>
        <end position="79"/>
    </location>
</feature>
<organism evidence="3 4">
    <name type="scientific">Cytophaga hutchinsonii (strain ATCC 33406 / DSM 1761 / CIP 103989 / NBRC 15051 / NCIMB 9469 / D465)</name>
    <dbReference type="NCBI Taxonomy" id="269798"/>
    <lineage>
        <taxon>Bacteria</taxon>
        <taxon>Pseudomonadati</taxon>
        <taxon>Bacteroidota</taxon>
        <taxon>Cytophagia</taxon>
        <taxon>Cytophagales</taxon>
        <taxon>Cytophagaceae</taxon>
        <taxon>Cytophaga</taxon>
    </lineage>
</organism>
<evidence type="ECO:0000256" key="1">
    <source>
        <dbReference type="SAM" id="Phobius"/>
    </source>
</evidence>
<feature type="transmembrane region" description="Helical" evidence="1">
    <location>
        <begin position="20"/>
        <end position="41"/>
    </location>
</feature>
<proteinExistence type="predicted"/>
<dbReference type="InterPro" id="IPR046714">
    <property type="entry name" value="DUF6787"/>
</dbReference>
<dbReference type="KEGG" id="chu:CHU_0338"/>
<feature type="domain" description="DUF6787" evidence="2">
    <location>
        <begin position="22"/>
        <end position="97"/>
    </location>
</feature>
<evidence type="ECO:0000313" key="4">
    <source>
        <dbReference type="Proteomes" id="UP000001822"/>
    </source>
</evidence>
<reference evidence="3 4" key="1">
    <citation type="journal article" date="2007" name="Appl. Environ. Microbiol.">
        <title>Genome sequence of the cellulolytic gliding bacterium Cytophaga hutchinsonii.</title>
        <authorList>
            <person name="Xie G."/>
            <person name="Bruce D.C."/>
            <person name="Challacombe J.F."/>
            <person name="Chertkov O."/>
            <person name="Detter J.C."/>
            <person name="Gilna P."/>
            <person name="Han C.S."/>
            <person name="Lucas S."/>
            <person name="Misra M."/>
            <person name="Myers G.L."/>
            <person name="Richardson P."/>
            <person name="Tapia R."/>
            <person name="Thayer N."/>
            <person name="Thompson L.S."/>
            <person name="Brettin T.S."/>
            <person name="Henrissat B."/>
            <person name="Wilson D.B."/>
            <person name="McBride M.J."/>
        </authorList>
    </citation>
    <scope>NUCLEOTIDE SEQUENCE [LARGE SCALE GENOMIC DNA]</scope>
    <source>
        <strain evidence="4">ATCC 33406 / DSM 1761 / CIP 103989 / NBRC 15051 / NCIMB 9469 / D465</strain>
    </source>
</reference>
<gene>
    <name evidence="3" type="ordered locus">CHU_0338</name>
</gene>
<dbReference type="EMBL" id="CP000383">
    <property type="protein sequence ID" value="ABG57628.1"/>
    <property type="molecule type" value="Genomic_DNA"/>
</dbReference>
<sequence length="99" mass="11930">MSFFEKLKERWGITSNWRLFKILLIFSLTGLSAVQIRKLVFPLLGIDHSTETWLYILLWLILITPAYYLFMVFYSILLGEKEFFFGMMKKSFSRFNKKQ</sequence>
<keyword evidence="4" id="KW-1185">Reference proteome</keyword>
<accession>A0A6N4SMZ8</accession>
<dbReference type="Proteomes" id="UP000001822">
    <property type="component" value="Chromosome"/>
</dbReference>
<keyword evidence="1" id="KW-0812">Transmembrane</keyword>
<keyword evidence="1" id="KW-0472">Membrane</keyword>
<dbReference type="OrthoDB" id="1151370at2"/>
<dbReference type="AlphaFoldDB" id="A0A6N4SMZ8"/>
<dbReference type="RefSeq" id="WP_011583744.1">
    <property type="nucleotide sequence ID" value="NC_008255.1"/>
</dbReference>